<keyword evidence="3" id="KW-0274">FAD</keyword>
<evidence type="ECO:0000313" key="7">
    <source>
        <dbReference type="Proteomes" id="UP000247810"/>
    </source>
</evidence>
<keyword evidence="4" id="KW-0560">Oxidoreductase</keyword>
<dbReference type="InterPro" id="IPR050315">
    <property type="entry name" value="FAD-oxidoreductase_2"/>
</dbReference>
<dbReference type="PANTHER" id="PTHR43400">
    <property type="entry name" value="FUMARATE REDUCTASE"/>
    <property type="match status" value="1"/>
</dbReference>
<evidence type="ECO:0000256" key="4">
    <source>
        <dbReference type="ARBA" id="ARBA00023002"/>
    </source>
</evidence>
<dbReference type="VEuPathDB" id="FungiDB:BO71DRAFT_432693"/>
<dbReference type="Gene3D" id="3.50.50.60">
    <property type="entry name" value="FAD/NAD(P)-binding domain"/>
    <property type="match status" value="1"/>
</dbReference>
<evidence type="ECO:0000313" key="6">
    <source>
        <dbReference type="EMBL" id="PYH91656.1"/>
    </source>
</evidence>
<protein>
    <submittedName>
        <fullName evidence="6">Succinate dehydrogenase/fumarate reductase flavo protein subunit</fullName>
    </submittedName>
</protein>
<dbReference type="STRING" id="1448320.A0A319D2D8"/>
<dbReference type="Pfam" id="PF00890">
    <property type="entry name" value="FAD_binding_2"/>
    <property type="match status" value="1"/>
</dbReference>
<dbReference type="InterPro" id="IPR036188">
    <property type="entry name" value="FAD/NAD-bd_sf"/>
</dbReference>
<dbReference type="InterPro" id="IPR003953">
    <property type="entry name" value="FAD-dep_OxRdtase_2_FAD-bd"/>
</dbReference>
<dbReference type="OrthoDB" id="7777654at2759"/>
<comment type="cofactor">
    <cofactor evidence="1">
        <name>FAD</name>
        <dbReference type="ChEBI" id="CHEBI:57692"/>
    </cofactor>
</comment>
<dbReference type="EMBL" id="KZ825939">
    <property type="protein sequence ID" value="PYH91656.1"/>
    <property type="molecule type" value="Genomic_DNA"/>
</dbReference>
<dbReference type="AlphaFoldDB" id="A0A319D2D8"/>
<reference evidence="6 7" key="1">
    <citation type="submission" date="2018-02" db="EMBL/GenBank/DDBJ databases">
        <title>The genomes of Aspergillus section Nigri reveals drivers in fungal speciation.</title>
        <authorList>
            <consortium name="DOE Joint Genome Institute"/>
            <person name="Vesth T.C."/>
            <person name="Nybo J."/>
            <person name="Theobald S."/>
            <person name="Brandl J."/>
            <person name="Frisvad J.C."/>
            <person name="Nielsen K.F."/>
            <person name="Lyhne E.K."/>
            <person name="Kogle M.E."/>
            <person name="Kuo A."/>
            <person name="Riley R."/>
            <person name="Clum A."/>
            <person name="Nolan M."/>
            <person name="Lipzen A."/>
            <person name="Salamov A."/>
            <person name="Henrissat B."/>
            <person name="Wiebenga A."/>
            <person name="De vries R.P."/>
            <person name="Grigoriev I.V."/>
            <person name="Mortensen U.H."/>
            <person name="Andersen M.R."/>
            <person name="Baker S.E."/>
        </authorList>
    </citation>
    <scope>NUCLEOTIDE SEQUENCE [LARGE SCALE GENOMIC DNA]</scope>
    <source>
        <strain evidence="6 7">CBS 707.79</strain>
    </source>
</reference>
<accession>A0A319D2D8</accession>
<dbReference type="SUPFAM" id="SSF51905">
    <property type="entry name" value="FAD/NAD(P)-binding domain"/>
    <property type="match status" value="1"/>
</dbReference>
<organism evidence="6 7">
    <name type="scientific">Aspergillus ellipticus CBS 707.79</name>
    <dbReference type="NCBI Taxonomy" id="1448320"/>
    <lineage>
        <taxon>Eukaryota</taxon>
        <taxon>Fungi</taxon>
        <taxon>Dikarya</taxon>
        <taxon>Ascomycota</taxon>
        <taxon>Pezizomycotina</taxon>
        <taxon>Eurotiomycetes</taxon>
        <taxon>Eurotiomycetidae</taxon>
        <taxon>Eurotiales</taxon>
        <taxon>Aspergillaceae</taxon>
        <taxon>Aspergillus</taxon>
        <taxon>Aspergillus subgen. Circumdati</taxon>
    </lineage>
</organism>
<dbReference type="PANTHER" id="PTHR43400:SF7">
    <property type="entry name" value="FAD-DEPENDENT OXIDOREDUCTASE 2 FAD BINDING DOMAIN-CONTAINING PROTEIN"/>
    <property type="match status" value="1"/>
</dbReference>
<dbReference type="SUPFAM" id="SSF56425">
    <property type="entry name" value="Succinate dehydrogenase/fumarate reductase flavoprotein, catalytic domain"/>
    <property type="match status" value="1"/>
</dbReference>
<keyword evidence="7" id="KW-1185">Reference proteome</keyword>
<sequence length="471" mass="51996">MASDTYDLIVIGSGFAGCMTTLNFLETCQKAQKQVRVALVEAGRNGERCGASRWTGAFLRLDKELNFDPGWIQEMITVSDSQADLEYCKTLAKEARATAEYLQDHGVQFIRHEEENVLLEFETNQHFVMPEGGGWGMVQVLMRHIERFDNCDLHWETEAHMLLKDDHGSVNGVTVRRSDGKFENLFAPNVMLSCGGFEGSKEMLAQHVGPKTEKIPLIAPGLQYNRGQGLKMAIDAGSDTSGSFDGMHMELADTRTSKPNAAIYGHSYGVVINEQCERFYDEGQRELFATFEAIAVELWREHNNGGFFITDATIMDRFRPGWVYESTDRAPIQANTISELATKLAIDPDKLHQTISQFNTACNDKPFDPMKLDGKATSGLAINKSNWATPLDNPPYYAFPVAAQLVFTFGGVKVNTDSQVLAPGGVPIPGLWATGELTGLYYNGNPPLTSVLRCLTFGRLAGTLLAELGSH</sequence>
<evidence type="ECO:0000256" key="1">
    <source>
        <dbReference type="ARBA" id="ARBA00001974"/>
    </source>
</evidence>
<gene>
    <name evidence="6" type="ORF">BO71DRAFT_432693</name>
</gene>
<evidence type="ECO:0000256" key="3">
    <source>
        <dbReference type="ARBA" id="ARBA00022827"/>
    </source>
</evidence>
<dbReference type="Gene3D" id="3.90.700.10">
    <property type="entry name" value="Succinate dehydrogenase/fumarate reductase flavoprotein, catalytic domain"/>
    <property type="match status" value="1"/>
</dbReference>
<proteinExistence type="predicted"/>
<feature type="domain" description="FAD-dependent oxidoreductase 2 FAD-binding" evidence="5">
    <location>
        <begin position="7"/>
        <end position="448"/>
    </location>
</feature>
<evidence type="ECO:0000259" key="5">
    <source>
        <dbReference type="Pfam" id="PF00890"/>
    </source>
</evidence>
<evidence type="ECO:0000256" key="2">
    <source>
        <dbReference type="ARBA" id="ARBA00022630"/>
    </source>
</evidence>
<name>A0A319D2D8_9EURO</name>
<keyword evidence="2" id="KW-0285">Flavoprotein</keyword>
<dbReference type="Proteomes" id="UP000247810">
    <property type="component" value="Unassembled WGS sequence"/>
</dbReference>
<dbReference type="InterPro" id="IPR027477">
    <property type="entry name" value="Succ_DH/fumarate_Rdtase_cat_sf"/>
</dbReference>
<dbReference type="GO" id="GO:0016491">
    <property type="term" value="F:oxidoreductase activity"/>
    <property type="evidence" value="ECO:0007669"/>
    <property type="project" value="UniProtKB-KW"/>
</dbReference>